<protein>
    <submittedName>
        <fullName evidence="1">Uncharacterized protein</fullName>
    </submittedName>
</protein>
<gene>
    <name evidence="1" type="ORF">G9B49_004724</name>
</gene>
<reference evidence="1" key="2">
    <citation type="submission" date="2020-02" db="EMBL/GenBank/DDBJ databases">
        <authorList>
            <consortium name="NCBI Pathogen Detection Project"/>
        </authorList>
    </citation>
    <scope>NUCLEOTIDE SEQUENCE</scope>
    <source>
        <strain evidence="1">MA.03-3818</strain>
    </source>
</reference>
<dbReference type="EMBL" id="DAAUKO010000015">
    <property type="protein sequence ID" value="HAF1615698.1"/>
    <property type="molecule type" value="Genomic_DNA"/>
</dbReference>
<reference evidence="1" key="1">
    <citation type="journal article" date="2018" name="Genome Biol.">
        <title>SKESA: strategic k-mer extension for scrupulous assemblies.</title>
        <authorList>
            <person name="Souvorov A."/>
            <person name="Agarwala R."/>
            <person name="Lipman D.J."/>
        </authorList>
    </citation>
    <scope>NUCLEOTIDE SEQUENCE</scope>
    <source>
        <strain evidence="1">MA.03-3818</strain>
    </source>
</reference>
<evidence type="ECO:0000313" key="1">
    <source>
        <dbReference type="EMBL" id="HAF1615698.1"/>
    </source>
</evidence>
<accession>A0A742ZKK2</accession>
<name>A0A742ZKK2_SALER</name>
<dbReference type="AlphaFoldDB" id="A0A742ZKK2"/>
<comment type="caution">
    <text evidence="1">The sequence shown here is derived from an EMBL/GenBank/DDBJ whole genome shotgun (WGS) entry which is preliminary data.</text>
</comment>
<organism evidence="1">
    <name type="scientific">Salmonella enterica</name>
    <name type="common">Salmonella choleraesuis</name>
    <dbReference type="NCBI Taxonomy" id="28901"/>
    <lineage>
        <taxon>Bacteria</taxon>
        <taxon>Pseudomonadati</taxon>
        <taxon>Pseudomonadota</taxon>
        <taxon>Gammaproteobacteria</taxon>
        <taxon>Enterobacterales</taxon>
        <taxon>Enterobacteriaceae</taxon>
        <taxon>Salmonella</taxon>
    </lineage>
</organism>
<proteinExistence type="predicted"/>
<sequence>MNELAGLHPQVSELDEYEQYLLSALLKKAASDAGRLTAKHRPETVAAPPCHAKCAISVLRKKAIFTGNLPAHGVEDDAERQINSRGLPV</sequence>